<evidence type="ECO:0000313" key="6">
    <source>
        <dbReference type="EMBL" id="RFU30692.1"/>
    </source>
</evidence>
<accession>A0A3E2HC09</accession>
<dbReference type="STRING" id="5539.A0A3E2HC09"/>
<evidence type="ECO:0000256" key="2">
    <source>
        <dbReference type="PIRSR" id="PIRSR000137-1"/>
    </source>
</evidence>
<feature type="domain" description="Glucose-methanol-choline oxidoreductase C-terminal" evidence="5">
    <location>
        <begin position="419"/>
        <end position="554"/>
    </location>
</feature>
<feature type="active site" description="Proton donor" evidence="2">
    <location>
        <position position="507"/>
    </location>
</feature>
<dbReference type="Pfam" id="PF05199">
    <property type="entry name" value="GMC_oxred_C"/>
    <property type="match status" value="1"/>
</dbReference>
<dbReference type="SUPFAM" id="SSF54373">
    <property type="entry name" value="FAD-linked reductases, C-terminal domain"/>
    <property type="match status" value="1"/>
</dbReference>
<dbReference type="InterPro" id="IPR000172">
    <property type="entry name" value="GMC_OxRdtase_N"/>
</dbReference>
<proteinExistence type="inferred from homology"/>
<dbReference type="PANTHER" id="PTHR11552:SF123">
    <property type="entry name" value="GMC OXIDOREDUCTASE (AFU_ORTHOLOGUE AFUA_2G01770)-RELATED"/>
    <property type="match status" value="1"/>
</dbReference>
<dbReference type="PIRSF" id="PIRSF000137">
    <property type="entry name" value="Alcohol_oxidase"/>
    <property type="match status" value="1"/>
</dbReference>
<feature type="non-terminal residue" evidence="6">
    <location>
        <position position="1"/>
    </location>
</feature>
<organism evidence="6 7">
    <name type="scientific">Scytalidium lignicola</name>
    <name type="common">Hyphomycete</name>
    <dbReference type="NCBI Taxonomy" id="5539"/>
    <lineage>
        <taxon>Eukaryota</taxon>
        <taxon>Fungi</taxon>
        <taxon>Dikarya</taxon>
        <taxon>Ascomycota</taxon>
        <taxon>Pezizomycotina</taxon>
        <taxon>Leotiomycetes</taxon>
        <taxon>Leotiomycetes incertae sedis</taxon>
        <taxon>Scytalidium</taxon>
    </lineage>
</organism>
<evidence type="ECO:0000256" key="3">
    <source>
        <dbReference type="PIRSR" id="PIRSR000137-2"/>
    </source>
</evidence>
<dbReference type="InterPro" id="IPR012132">
    <property type="entry name" value="GMC_OxRdtase"/>
</dbReference>
<dbReference type="AlphaFoldDB" id="A0A3E2HC09"/>
<dbReference type="Proteomes" id="UP000258309">
    <property type="component" value="Unassembled WGS sequence"/>
</dbReference>
<dbReference type="Gene3D" id="3.50.50.60">
    <property type="entry name" value="FAD/NAD(P)-binding domain"/>
    <property type="match status" value="1"/>
</dbReference>
<reference evidence="6 7" key="1">
    <citation type="submission" date="2018-05" db="EMBL/GenBank/DDBJ databases">
        <title>Draft genome sequence of Scytalidium lignicola DSM 105466, a ubiquitous saprotrophic fungus.</title>
        <authorList>
            <person name="Buettner E."/>
            <person name="Gebauer A.M."/>
            <person name="Hofrichter M."/>
            <person name="Liers C."/>
            <person name="Kellner H."/>
        </authorList>
    </citation>
    <scope>NUCLEOTIDE SEQUENCE [LARGE SCALE GENOMIC DNA]</scope>
    <source>
        <strain evidence="6 7">DSM 105466</strain>
    </source>
</reference>
<dbReference type="OrthoDB" id="269227at2759"/>
<dbReference type="SUPFAM" id="SSF51905">
    <property type="entry name" value="FAD/NAD(P)-binding domain"/>
    <property type="match status" value="1"/>
</dbReference>
<dbReference type="Gene3D" id="3.30.560.10">
    <property type="entry name" value="Glucose Oxidase, domain 3"/>
    <property type="match status" value="1"/>
</dbReference>
<dbReference type="GO" id="GO:0050660">
    <property type="term" value="F:flavin adenine dinucleotide binding"/>
    <property type="evidence" value="ECO:0007669"/>
    <property type="project" value="InterPro"/>
</dbReference>
<feature type="active site" description="Proton acceptor" evidence="2">
    <location>
        <position position="545"/>
    </location>
</feature>
<comment type="cofactor">
    <cofactor evidence="3">
        <name>FAD</name>
        <dbReference type="ChEBI" id="CHEBI:57692"/>
    </cofactor>
</comment>
<dbReference type="InterPro" id="IPR007867">
    <property type="entry name" value="GMC_OxRtase_C"/>
</dbReference>
<dbReference type="GO" id="GO:0016614">
    <property type="term" value="F:oxidoreductase activity, acting on CH-OH group of donors"/>
    <property type="evidence" value="ECO:0007669"/>
    <property type="project" value="InterPro"/>
</dbReference>
<keyword evidence="3" id="KW-0274">FAD</keyword>
<name>A0A3E2HC09_SCYLI</name>
<evidence type="ECO:0000256" key="1">
    <source>
        <dbReference type="ARBA" id="ARBA00010790"/>
    </source>
</evidence>
<comment type="caution">
    <text evidence="6">The sequence shown here is derived from an EMBL/GenBank/DDBJ whole genome shotgun (WGS) entry which is preliminary data.</text>
</comment>
<dbReference type="Pfam" id="PF00732">
    <property type="entry name" value="GMC_oxred_N"/>
    <property type="match status" value="1"/>
</dbReference>
<protein>
    <recommendedName>
        <fullName evidence="8">Glucose-methanol-choline oxidoreductase N-terminal domain-containing protein</fullName>
    </recommendedName>
</protein>
<sequence length="570" mass="61726">MASEQDSYDYVIVGAGISGVVVASRLHEGIPSASILLIETGKDESEFDFSKYAKHISSVRGSRIDYSYDTVPQKHLDGKSKKAWAGCALSGGGAINVGAWMRGPAVDYDRWAALAGDKSWTFENLLPYFRKSETFRSNGSMPVDTKLHGTDGPMEIKMMREVRNGKAYPLGDLMRTAWEELEPSISWNADYNNGLPLGMSDLATTFVRAERQNPHLAFNLSGVNLLTENQVHRVLLQKDEGVKEPRAVGVELVGGRKIAARTSVIVCAGVFNSPKLLLLSGIGGAAHLQQNDIPVQVDLPAVGRGFRDDLTIRQVWRLRHPERGLSFGSPLLTDPDLIEHVPVDFFVWRQAPVNLIREALTKDDLSSAEVEKHPLLHPLAVHEEMYTMWMAGRSAALLAQLGLSNDGSLVCTSTYIMSPTSEGTITLASADPLAPPVIDPNYYATETDRAIYRDALRKHMRVLLDTPSGKSAIAAEVPPAGFPALGPTSSDADLDRRIGAFAETGSHPNGSCAMGKVVDSHLRVCGVAGLRVIDASIFPAPIATHIQAVVYAVAEKGAALLVEDMKHTDS</sequence>
<comment type="similarity">
    <text evidence="1">Belongs to the GMC oxidoreductase family.</text>
</comment>
<evidence type="ECO:0008006" key="8">
    <source>
        <dbReference type="Google" id="ProtNLM"/>
    </source>
</evidence>
<feature type="non-terminal residue" evidence="6">
    <location>
        <position position="570"/>
    </location>
</feature>
<dbReference type="PANTHER" id="PTHR11552">
    <property type="entry name" value="GLUCOSE-METHANOL-CHOLINE GMC OXIDOREDUCTASE"/>
    <property type="match status" value="1"/>
</dbReference>
<dbReference type="OMA" id="ATGWDWE"/>
<evidence type="ECO:0000313" key="7">
    <source>
        <dbReference type="Proteomes" id="UP000258309"/>
    </source>
</evidence>
<gene>
    <name evidence="6" type="ORF">B7463_g5669</name>
</gene>
<dbReference type="EMBL" id="NCSJ02000094">
    <property type="protein sequence ID" value="RFU30692.1"/>
    <property type="molecule type" value="Genomic_DNA"/>
</dbReference>
<evidence type="ECO:0000259" key="5">
    <source>
        <dbReference type="Pfam" id="PF05199"/>
    </source>
</evidence>
<feature type="binding site" evidence="3">
    <location>
        <position position="231"/>
    </location>
    <ligand>
        <name>FAD</name>
        <dbReference type="ChEBI" id="CHEBI:57692"/>
    </ligand>
</feature>
<keyword evidence="3" id="KW-0285">Flavoprotein</keyword>
<feature type="domain" description="Glucose-methanol-choline oxidoreductase N-terminal" evidence="4">
    <location>
        <begin position="8"/>
        <end position="308"/>
    </location>
</feature>
<dbReference type="InterPro" id="IPR036188">
    <property type="entry name" value="FAD/NAD-bd_sf"/>
</dbReference>
<evidence type="ECO:0000259" key="4">
    <source>
        <dbReference type="Pfam" id="PF00732"/>
    </source>
</evidence>
<keyword evidence="7" id="KW-1185">Reference proteome</keyword>